<dbReference type="AlphaFoldDB" id="A0A1S2LE46"/>
<name>A0A1S2LE46_9BACI</name>
<reference evidence="2" key="1">
    <citation type="submission" date="2016-10" db="EMBL/GenBank/DDBJ databases">
        <title>Draft genome sequences of four alkaliphilic bacteria belonging to the Anaerobacillus genus.</title>
        <authorList>
            <person name="Bassil N.M."/>
            <person name="Lloyd J.R."/>
        </authorList>
    </citation>
    <scope>NUCLEOTIDE SEQUENCE [LARGE SCALE GENOMIC DNA]</scope>
    <source>
        <strain evidence="2">NB2006</strain>
    </source>
</reference>
<evidence type="ECO:0000313" key="2">
    <source>
        <dbReference type="EMBL" id="OIJ10789.1"/>
    </source>
</evidence>
<evidence type="ECO:0000256" key="1">
    <source>
        <dbReference type="SAM" id="Phobius"/>
    </source>
</evidence>
<keyword evidence="1" id="KW-0472">Membrane</keyword>
<comment type="caution">
    <text evidence="2">The sequence shown here is derived from an EMBL/GenBank/DDBJ whole genome shotgun (WGS) entry which is preliminary data.</text>
</comment>
<proteinExistence type="predicted"/>
<sequence>MATKRTWTVILSSGPQTPIKQFRLSKLVFYLSLCIIPTLIVLIGGLMHLLSESENERAF</sequence>
<keyword evidence="1" id="KW-1133">Transmembrane helix</keyword>
<dbReference type="EMBL" id="LQXD01000145">
    <property type="protein sequence ID" value="OIJ10789.1"/>
    <property type="molecule type" value="Genomic_DNA"/>
</dbReference>
<protein>
    <submittedName>
        <fullName evidence="2">Uncharacterized protein</fullName>
    </submittedName>
</protein>
<accession>A0A1S2LE46</accession>
<feature type="transmembrane region" description="Helical" evidence="1">
    <location>
        <begin position="27"/>
        <end position="50"/>
    </location>
</feature>
<keyword evidence="1" id="KW-0812">Transmembrane</keyword>
<gene>
    <name evidence="2" type="ORF">AWH56_16675</name>
</gene>
<organism evidence="2">
    <name type="scientific">Anaerobacillus isosaccharinicus</name>
    <dbReference type="NCBI Taxonomy" id="1532552"/>
    <lineage>
        <taxon>Bacteria</taxon>
        <taxon>Bacillati</taxon>
        <taxon>Bacillota</taxon>
        <taxon>Bacilli</taxon>
        <taxon>Bacillales</taxon>
        <taxon>Bacillaceae</taxon>
        <taxon>Anaerobacillus</taxon>
    </lineage>
</organism>